<sequence>MKRGLAFLKYLAVCIAVITLFACEHSSPENQFSGYIEAEYVYVSALESGWITTNAVREGDMVEEGQVLLTLDETRQFIELKAAKEQVEKAQAQYQDLVTGARPDEINRLNAQRKEAIAARALAGVERRRLAALRTKGATAQSSVDQAIAEFNAADARVDSIDAEIRLAKSASRENTIVAAKAALNITKTAVDSAQWRLDQRTVYARRAGRVEQVYFRQGEQVAAGAPILALLPDDALKVRFFVPQSKLANFPIGMTVSVKQDGVTEPVTAQVAYIANGPEYTPPVIYSVASRQKLVFLIEAALKPGSALRPGQPVDVLLTGMSND</sequence>
<dbReference type="GO" id="GO:0030313">
    <property type="term" value="C:cell envelope"/>
    <property type="evidence" value="ECO:0007669"/>
    <property type="project" value="UniProtKB-SubCell"/>
</dbReference>
<dbReference type="Gene3D" id="2.40.30.170">
    <property type="match status" value="1"/>
</dbReference>
<keyword evidence="3" id="KW-0732">Signal</keyword>
<reference evidence="7 8" key="1">
    <citation type="submission" date="2019-11" db="EMBL/GenBank/DDBJ databases">
        <authorList>
            <person name="Holert J."/>
        </authorList>
    </citation>
    <scope>NUCLEOTIDE SEQUENCE [LARGE SCALE GENOMIC DNA]</scope>
    <source>
        <strain evidence="6">BC3_2A</strain>
        <strain evidence="5">SB11_1A</strain>
    </source>
</reference>
<name>A0A5S9P5G4_9GAMM</name>
<dbReference type="PANTHER" id="PTHR32347">
    <property type="entry name" value="EFFLUX SYSTEM COMPONENT YKNX-RELATED"/>
    <property type="match status" value="1"/>
</dbReference>
<accession>A0A5S9P5G4</accession>
<dbReference type="Proteomes" id="UP000435877">
    <property type="component" value="Unassembled WGS sequence"/>
</dbReference>
<evidence type="ECO:0000256" key="1">
    <source>
        <dbReference type="ARBA" id="ARBA00004196"/>
    </source>
</evidence>
<keyword evidence="2" id="KW-0175">Coiled coil</keyword>
<dbReference type="AlphaFoldDB" id="A0A5S9P5G4"/>
<dbReference type="PROSITE" id="PS51257">
    <property type="entry name" value="PROKAR_LIPOPROTEIN"/>
    <property type="match status" value="1"/>
</dbReference>
<dbReference type="OrthoDB" id="8558741at2"/>
<dbReference type="Proteomes" id="UP000439591">
    <property type="component" value="Unassembled WGS sequence"/>
</dbReference>
<dbReference type="GO" id="GO:0019898">
    <property type="term" value="C:extrinsic component of membrane"/>
    <property type="evidence" value="ECO:0007669"/>
    <property type="project" value="InterPro"/>
</dbReference>
<dbReference type="Pfam" id="PF25881">
    <property type="entry name" value="HH_YBHG"/>
    <property type="match status" value="1"/>
</dbReference>
<evidence type="ECO:0000259" key="4">
    <source>
        <dbReference type="Pfam" id="PF25881"/>
    </source>
</evidence>
<dbReference type="EMBL" id="CACSIM010000002">
    <property type="protein sequence ID" value="CAA0098617.1"/>
    <property type="molecule type" value="Genomic_DNA"/>
</dbReference>
<dbReference type="InterPro" id="IPR050465">
    <property type="entry name" value="UPF0194_transport"/>
</dbReference>
<dbReference type="Gene3D" id="6.10.140.1990">
    <property type="match status" value="1"/>
</dbReference>
<dbReference type="GO" id="GO:1990195">
    <property type="term" value="C:macrolide transmembrane transporter complex"/>
    <property type="evidence" value="ECO:0007669"/>
    <property type="project" value="InterPro"/>
</dbReference>
<feature type="chain" id="PRO_5036150464" description="YbhG-like alpha-helical hairpin domain-containing protein" evidence="3">
    <location>
        <begin position="23"/>
        <end position="325"/>
    </location>
</feature>
<dbReference type="InterPro" id="IPR030190">
    <property type="entry name" value="MacA_alpha-hairpin_sf"/>
</dbReference>
<dbReference type="InterPro" id="IPR059052">
    <property type="entry name" value="HH_YbhG-like"/>
</dbReference>
<dbReference type="InterPro" id="IPR011053">
    <property type="entry name" value="Single_hybrid_motif"/>
</dbReference>
<feature type="signal peptide" evidence="3">
    <location>
        <begin position="1"/>
        <end position="22"/>
    </location>
</feature>
<protein>
    <recommendedName>
        <fullName evidence="4">YbhG-like alpha-helical hairpin domain-containing protein</fullName>
    </recommendedName>
</protein>
<organism evidence="6 8">
    <name type="scientific">Zhongshania aliphaticivorans</name>
    <dbReference type="NCBI Taxonomy" id="1470434"/>
    <lineage>
        <taxon>Bacteria</taxon>
        <taxon>Pseudomonadati</taxon>
        <taxon>Pseudomonadota</taxon>
        <taxon>Gammaproteobacteria</taxon>
        <taxon>Cellvibrionales</taxon>
        <taxon>Spongiibacteraceae</taxon>
        <taxon>Zhongshania</taxon>
    </lineage>
</organism>
<dbReference type="RefSeq" id="WP_159268700.1">
    <property type="nucleotide sequence ID" value="NZ_CACSIK010000001.1"/>
</dbReference>
<dbReference type="GO" id="GO:1990961">
    <property type="term" value="P:xenobiotic detoxification by transmembrane export across the plasma membrane"/>
    <property type="evidence" value="ECO:0007669"/>
    <property type="project" value="InterPro"/>
</dbReference>
<proteinExistence type="predicted"/>
<dbReference type="Gene3D" id="2.40.50.100">
    <property type="match status" value="1"/>
</dbReference>
<dbReference type="EMBL" id="CACSIK010000001">
    <property type="protein sequence ID" value="CAA0091145.1"/>
    <property type="molecule type" value="Genomic_DNA"/>
</dbReference>
<evidence type="ECO:0000256" key="2">
    <source>
        <dbReference type="ARBA" id="ARBA00023054"/>
    </source>
</evidence>
<comment type="subcellular location">
    <subcellularLocation>
        <location evidence="1">Cell envelope</location>
    </subcellularLocation>
</comment>
<dbReference type="SUPFAM" id="SSF51230">
    <property type="entry name" value="Single hybrid motif"/>
    <property type="match status" value="1"/>
</dbReference>
<evidence type="ECO:0000313" key="5">
    <source>
        <dbReference type="EMBL" id="CAA0091145.1"/>
    </source>
</evidence>
<evidence type="ECO:0000313" key="8">
    <source>
        <dbReference type="Proteomes" id="UP000439591"/>
    </source>
</evidence>
<evidence type="ECO:0000313" key="6">
    <source>
        <dbReference type="EMBL" id="CAA0098617.1"/>
    </source>
</evidence>
<keyword evidence="7" id="KW-1185">Reference proteome</keyword>
<dbReference type="PANTHER" id="PTHR32347:SF23">
    <property type="entry name" value="BLL5650 PROTEIN"/>
    <property type="match status" value="1"/>
</dbReference>
<evidence type="ECO:0000313" key="7">
    <source>
        <dbReference type="Proteomes" id="UP000435877"/>
    </source>
</evidence>
<feature type="domain" description="YbhG-like alpha-helical hairpin" evidence="4">
    <location>
        <begin position="72"/>
        <end position="199"/>
    </location>
</feature>
<evidence type="ECO:0000256" key="3">
    <source>
        <dbReference type="SAM" id="SignalP"/>
    </source>
</evidence>
<gene>
    <name evidence="5" type="ORF">IHBHHGIJ_02114</name>
    <name evidence="6" type="ORF">KFEGEMFD_01716</name>
</gene>